<accession>A0A0R1VBN0</accession>
<dbReference type="AlphaFoldDB" id="A0A0R1VBN0"/>
<evidence type="ECO:0000313" key="2">
    <source>
        <dbReference type="Proteomes" id="UP000051307"/>
    </source>
</evidence>
<reference evidence="1 2" key="1">
    <citation type="journal article" date="2015" name="Genome Announc.">
        <title>Expanding the biotechnology potential of lactobacilli through comparative genomics of 213 strains and associated genera.</title>
        <authorList>
            <person name="Sun Z."/>
            <person name="Harris H.M."/>
            <person name="McCann A."/>
            <person name="Guo C."/>
            <person name="Argimon S."/>
            <person name="Zhang W."/>
            <person name="Yang X."/>
            <person name="Jeffery I.B."/>
            <person name="Cooney J.C."/>
            <person name="Kagawa T.F."/>
            <person name="Liu W."/>
            <person name="Song Y."/>
            <person name="Salvetti E."/>
            <person name="Wrobel A."/>
            <person name="Rasinkangas P."/>
            <person name="Parkhill J."/>
            <person name="Rea M.C."/>
            <person name="O'Sullivan O."/>
            <person name="Ritari J."/>
            <person name="Douillard F.P."/>
            <person name="Paul Ross R."/>
            <person name="Yang R."/>
            <person name="Briner A.E."/>
            <person name="Felis G.E."/>
            <person name="de Vos W.M."/>
            <person name="Barrangou R."/>
            <person name="Klaenhammer T.R."/>
            <person name="Caufield P.W."/>
            <person name="Cui Y."/>
            <person name="Zhang H."/>
            <person name="O'Toole P.W."/>
        </authorList>
    </citation>
    <scope>NUCLEOTIDE SEQUENCE [LARGE SCALE GENOMIC DNA]</scope>
    <source>
        <strain evidence="1 2">DSM 16761</strain>
    </source>
</reference>
<dbReference type="eggNOG" id="COG0531">
    <property type="taxonomic scope" value="Bacteria"/>
</dbReference>
<dbReference type="PATRIC" id="fig|1423767.3.peg.1326"/>
<evidence type="ECO:0008006" key="3">
    <source>
        <dbReference type="Google" id="ProtNLM"/>
    </source>
</evidence>
<name>A0A0R1VBN0_9LACO</name>
<sequence>MVGELGATFKDSEGGVSSWVNETMGVKWAYYAGWTYWACHVVLVRASLRIKRDALKIP</sequence>
<protein>
    <recommendedName>
        <fullName evidence="3">Amino acid permease</fullName>
    </recommendedName>
</protein>
<gene>
    <name evidence="1" type="ORF">FC59_GL001276</name>
</gene>
<organism evidence="1 2">
    <name type="scientific">Lactobacillus kitasatonis DSM 16761 = JCM 1039</name>
    <dbReference type="NCBI Taxonomy" id="1423767"/>
    <lineage>
        <taxon>Bacteria</taxon>
        <taxon>Bacillati</taxon>
        <taxon>Bacillota</taxon>
        <taxon>Bacilli</taxon>
        <taxon>Lactobacillales</taxon>
        <taxon>Lactobacillaceae</taxon>
        <taxon>Lactobacillus</taxon>
    </lineage>
</organism>
<dbReference type="EMBL" id="AZFU01000034">
    <property type="protein sequence ID" value="KRM02896.1"/>
    <property type="molecule type" value="Genomic_DNA"/>
</dbReference>
<comment type="caution">
    <text evidence="1">The sequence shown here is derived from an EMBL/GenBank/DDBJ whole genome shotgun (WGS) entry which is preliminary data.</text>
</comment>
<proteinExistence type="predicted"/>
<evidence type="ECO:0000313" key="1">
    <source>
        <dbReference type="EMBL" id="KRM02896.1"/>
    </source>
</evidence>
<dbReference type="Proteomes" id="UP000051307">
    <property type="component" value="Unassembled WGS sequence"/>
</dbReference>